<keyword evidence="2" id="KW-1185">Reference proteome</keyword>
<sequence>MSTFLFPPDGAKNGARRRVNYPVVLSDLLRGATDAIDALKLFLNLIGGDDNDSLSYGFGAFDAHGGDTNCHVRTGMLLETYTIYSSIVKRNSNQSKKLRIWIERIIKNLERVQAKSIVVCVKLTWEDMLPTEVNLGLKEDLPEQILRKLGWTEALESLMPPKDASECPPQNPFLPQADGISDLDVSWNIFDSTVLVRFVVYSFILAKYMRLVNTNGSTIARIVFEDVETYTNALIKPYWNGKNIKYKHAKIQRIFTEFTRMQAWLSDISCAWLHALSCRSAVNADMRLLVTDTIQKSPKGGKSVASYPGWLLIRESLGILQADVLLVNRHFCGNGYHYNIFTGKIGEAVSCQTRPLGQKLPWSITQSSIAELLSSTDQTNPHVVIVGNSFSGPDFRNITRTSHKSRSCPLQQSGTELCTSPQCYENDVHLRSFKSADHDAIGLALFATHKPYAFDLAEGEDEIEYVTKQMSTWEQTNPACANVQGLTDGWLRIRQIEDSPGASDAVLQIFSWQHMFVETKGRLGAEVNGWMKNGDPYCTSVPNVSTKH</sequence>
<evidence type="ECO:0000313" key="1">
    <source>
        <dbReference type="EMBL" id="KAF2669310.1"/>
    </source>
</evidence>
<gene>
    <name evidence="1" type="ORF">BT63DRAFT_440002</name>
</gene>
<dbReference type="AlphaFoldDB" id="A0A6A6UBI7"/>
<protein>
    <submittedName>
        <fullName evidence="1">Uncharacterized protein</fullName>
    </submittedName>
</protein>
<organism evidence="1 2">
    <name type="scientific">Microthyrium microscopicum</name>
    <dbReference type="NCBI Taxonomy" id="703497"/>
    <lineage>
        <taxon>Eukaryota</taxon>
        <taxon>Fungi</taxon>
        <taxon>Dikarya</taxon>
        <taxon>Ascomycota</taxon>
        <taxon>Pezizomycotina</taxon>
        <taxon>Dothideomycetes</taxon>
        <taxon>Dothideomycetes incertae sedis</taxon>
        <taxon>Microthyriales</taxon>
        <taxon>Microthyriaceae</taxon>
        <taxon>Microthyrium</taxon>
    </lineage>
</organism>
<reference evidence="1" key="1">
    <citation type="journal article" date="2020" name="Stud. Mycol.">
        <title>101 Dothideomycetes genomes: a test case for predicting lifestyles and emergence of pathogens.</title>
        <authorList>
            <person name="Haridas S."/>
            <person name="Albert R."/>
            <person name="Binder M."/>
            <person name="Bloem J."/>
            <person name="Labutti K."/>
            <person name="Salamov A."/>
            <person name="Andreopoulos B."/>
            <person name="Baker S."/>
            <person name="Barry K."/>
            <person name="Bills G."/>
            <person name="Bluhm B."/>
            <person name="Cannon C."/>
            <person name="Castanera R."/>
            <person name="Culley D."/>
            <person name="Daum C."/>
            <person name="Ezra D."/>
            <person name="Gonzalez J."/>
            <person name="Henrissat B."/>
            <person name="Kuo A."/>
            <person name="Liang C."/>
            <person name="Lipzen A."/>
            <person name="Lutzoni F."/>
            <person name="Magnuson J."/>
            <person name="Mondo S."/>
            <person name="Nolan M."/>
            <person name="Ohm R."/>
            <person name="Pangilinan J."/>
            <person name="Park H.-J."/>
            <person name="Ramirez L."/>
            <person name="Alfaro M."/>
            <person name="Sun H."/>
            <person name="Tritt A."/>
            <person name="Yoshinaga Y."/>
            <person name="Zwiers L.-H."/>
            <person name="Turgeon B."/>
            <person name="Goodwin S."/>
            <person name="Spatafora J."/>
            <person name="Crous P."/>
            <person name="Grigoriev I."/>
        </authorList>
    </citation>
    <scope>NUCLEOTIDE SEQUENCE</scope>
    <source>
        <strain evidence="1">CBS 115976</strain>
    </source>
</reference>
<proteinExistence type="predicted"/>
<dbReference type="OrthoDB" id="2107640at2759"/>
<name>A0A6A6UBI7_9PEZI</name>
<dbReference type="EMBL" id="MU004235">
    <property type="protein sequence ID" value="KAF2669310.1"/>
    <property type="molecule type" value="Genomic_DNA"/>
</dbReference>
<dbReference type="Proteomes" id="UP000799302">
    <property type="component" value="Unassembled WGS sequence"/>
</dbReference>
<evidence type="ECO:0000313" key="2">
    <source>
        <dbReference type="Proteomes" id="UP000799302"/>
    </source>
</evidence>
<accession>A0A6A6UBI7</accession>